<dbReference type="InterPro" id="IPR000713">
    <property type="entry name" value="Mur_ligase_N"/>
</dbReference>
<keyword evidence="3" id="KW-0547">Nucleotide-binding</keyword>
<dbReference type="Gene3D" id="3.40.50.720">
    <property type="entry name" value="NAD(P)-binding Rossmann-like Domain"/>
    <property type="match status" value="1"/>
</dbReference>
<dbReference type="GO" id="GO:0051301">
    <property type="term" value="P:cell division"/>
    <property type="evidence" value="ECO:0007669"/>
    <property type="project" value="UniProtKB-KW"/>
</dbReference>
<dbReference type="Gene3D" id="3.40.1190.10">
    <property type="entry name" value="Mur-like, catalytic domain"/>
    <property type="match status" value="1"/>
</dbReference>
<evidence type="ECO:0000256" key="8">
    <source>
        <dbReference type="ARBA" id="ARBA00023316"/>
    </source>
</evidence>
<feature type="domain" description="Mur ligase C-terminal" evidence="10">
    <location>
        <begin position="321"/>
        <end position="444"/>
    </location>
</feature>
<dbReference type="AlphaFoldDB" id="A0A934VQC6"/>
<organism evidence="12 13">
    <name type="scientific">Pelagicoccus mobilis</name>
    <dbReference type="NCBI Taxonomy" id="415221"/>
    <lineage>
        <taxon>Bacteria</taxon>
        <taxon>Pseudomonadati</taxon>
        <taxon>Verrucomicrobiota</taxon>
        <taxon>Opitutia</taxon>
        <taxon>Puniceicoccales</taxon>
        <taxon>Pelagicoccaceae</taxon>
        <taxon>Pelagicoccus</taxon>
    </lineage>
</organism>
<evidence type="ECO:0000256" key="4">
    <source>
        <dbReference type="ARBA" id="ARBA00022840"/>
    </source>
</evidence>
<name>A0A934VQC6_9BACT</name>
<dbReference type="InterPro" id="IPR013221">
    <property type="entry name" value="Mur_ligase_cen"/>
</dbReference>
<evidence type="ECO:0000313" key="13">
    <source>
        <dbReference type="Proteomes" id="UP000617628"/>
    </source>
</evidence>
<dbReference type="InterPro" id="IPR004101">
    <property type="entry name" value="Mur_ligase_C"/>
</dbReference>
<dbReference type="PANTHER" id="PTHR43445:SF5">
    <property type="entry name" value="UDP-N-ACETYLMURAMATE--L-ALANYL-GAMMA-D-GLUTAMYL-MESO-2,6-DIAMINOHEPTANDIOATE LIGASE"/>
    <property type="match status" value="1"/>
</dbReference>
<comment type="caution">
    <text evidence="12">The sequence shown here is derived from an EMBL/GenBank/DDBJ whole genome shotgun (WGS) entry which is preliminary data.</text>
</comment>
<dbReference type="Pfam" id="PF02875">
    <property type="entry name" value="Mur_ligase_C"/>
    <property type="match status" value="1"/>
</dbReference>
<dbReference type="Gene3D" id="3.90.190.20">
    <property type="entry name" value="Mur ligase, C-terminal domain"/>
    <property type="match status" value="1"/>
</dbReference>
<dbReference type="Pfam" id="PF08245">
    <property type="entry name" value="Mur_ligase_M"/>
    <property type="match status" value="1"/>
</dbReference>
<dbReference type="SUPFAM" id="SSF51984">
    <property type="entry name" value="MurCD N-terminal domain"/>
    <property type="match status" value="1"/>
</dbReference>
<dbReference type="RefSeq" id="WP_200354972.1">
    <property type="nucleotide sequence ID" value="NZ_JAENIL010000012.1"/>
</dbReference>
<keyword evidence="6" id="KW-0573">Peptidoglycan synthesis</keyword>
<dbReference type="InterPro" id="IPR036565">
    <property type="entry name" value="Mur-like_cat_sf"/>
</dbReference>
<evidence type="ECO:0000256" key="5">
    <source>
        <dbReference type="ARBA" id="ARBA00022960"/>
    </source>
</evidence>
<dbReference type="SUPFAM" id="SSF53244">
    <property type="entry name" value="MurD-like peptide ligases, peptide-binding domain"/>
    <property type="match status" value="1"/>
</dbReference>
<accession>A0A934VQC6</accession>
<keyword evidence="2" id="KW-0132">Cell division</keyword>
<keyword evidence="8" id="KW-0961">Cell wall biogenesis/degradation</keyword>
<evidence type="ECO:0000256" key="1">
    <source>
        <dbReference type="ARBA" id="ARBA00022598"/>
    </source>
</evidence>
<dbReference type="EMBL" id="JAENIL010000012">
    <property type="protein sequence ID" value="MBK1876755.1"/>
    <property type="molecule type" value="Genomic_DNA"/>
</dbReference>
<reference evidence="12" key="1">
    <citation type="submission" date="2021-01" db="EMBL/GenBank/DDBJ databases">
        <title>Modified the classification status of verrucomicrobia.</title>
        <authorList>
            <person name="Feng X."/>
        </authorList>
    </citation>
    <scope>NUCLEOTIDE SEQUENCE</scope>
    <source>
        <strain evidence="12">KCTC 13126</strain>
    </source>
</reference>
<dbReference type="Proteomes" id="UP000617628">
    <property type="component" value="Unassembled WGS sequence"/>
</dbReference>
<evidence type="ECO:0000259" key="11">
    <source>
        <dbReference type="Pfam" id="PF08245"/>
    </source>
</evidence>
<evidence type="ECO:0000259" key="9">
    <source>
        <dbReference type="Pfam" id="PF01225"/>
    </source>
</evidence>
<keyword evidence="4" id="KW-0067">ATP-binding</keyword>
<gene>
    <name evidence="12" type="ORF">JIN87_07745</name>
</gene>
<dbReference type="SUPFAM" id="SSF53623">
    <property type="entry name" value="MurD-like peptide ligases, catalytic domain"/>
    <property type="match status" value="1"/>
</dbReference>
<dbReference type="InterPro" id="IPR036615">
    <property type="entry name" value="Mur_ligase_C_dom_sf"/>
</dbReference>
<evidence type="ECO:0000313" key="12">
    <source>
        <dbReference type="EMBL" id="MBK1876755.1"/>
    </source>
</evidence>
<evidence type="ECO:0000256" key="7">
    <source>
        <dbReference type="ARBA" id="ARBA00023306"/>
    </source>
</evidence>
<evidence type="ECO:0000259" key="10">
    <source>
        <dbReference type="Pfam" id="PF02875"/>
    </source>
</evidence>
<dbReference type="GO" id="GO:0005524">
    <property type="term" value="F:ATP binding"/>
    <property type="evidence" value="ECO:0007669"/>
    <property type="project" value="UniProtKB-KW"/>
</dbReference>
<dbReference type="Pfam" id="PF01225">
    <property type="entry name" value="Mur_ligase"/>
    <property type="match status" value="1"/>
</dbReference>
<protein>
    <submittedName>
        <fullName evidence="12">Mur ligase</fullName>
    </submittedName>
</protein>
<sequence>MRIYFLGIAGTAMGNAALLLRAMGHEVLGCDQAIYPPMSTLLEDAGIEIMQGYSVDRLQALAPDLVVVGNAYSRGNEEVEFLLESRSIEYTSLPDVLQRFVLSRRSNIVVTGTHGKTTTTSITAFLLEQWSQDPGYMIGGAPIDPARGWREGYRGGPFVIEGDEYDSAFFDKRSKFIHYQPRVVILNNLEFDHADIFRDLEDVKRTFSHLLRLVPKSGYVLVNADDENALSLTDLDWTTVYRVGTAHDADLRIENYETTVDGSRFDLVWQGQLWASIEWGMTGLFNARNAAMASLAAALSSDESLVNLSPSALSRFRGVKRRQQMRVERDDLKVIEDFGHHATAVRDTLSALRSRFKDTRVVACFEPRSNTSRLEMMREPTVAALRLADAAYIGAVKSRNSQGVELMDTHSLAASLQDVGTEAEAFDSNEALFAKLQPLAKDGDERTLVIFFTNGSFGGVIDRFVAECG</sequence>
<proteinExistence type="predicted"/>
<keyword evidence="13" id="KW-1185">Reference proteome</keyword>
<feature type="domain" description="Mur ligase central" evidence="11">
    <location>
        <begin position="110"/>
        <end position="296"/>
    </location>
</feature>
<feature type="domain" description="Mur ligase N-terminal catalytic" evidence="9">
    <location>
        <begin position="2"/>
        <end position="102"/>
    </location>
</feature>
<dbReference type="GO" id="GO:0016881">
    <property type="term" value="F:acid-amino acid ligase activity"/>
    <property type="evidence" value="ECO:0007669"/>
    <property type="project" value="InterPro"/>
</dbReference>
<dbReference type="PANTHER" id="PTHR43445">
    <property type="entry name" value="UDP-N-ACETYLMURAMATE--L-ALANINE LIGASE-RELATED"/>
    <property type="match status" value="1"/>
</dbReference>
<dbReference type="GO" id="GO:0071555">
    <property type="term" value="P:cell wall organization"/>
    <property type="evidence" value="ECO:0007669"/>
    <property type="project" value="UniProtKB-KW"/>
</dbReference>
<evidence type="ECO:0000256" key="6">
    <source>
        <dbReference type="ARBA" id="ARBA00022984"/>
    </source>
</evidence>
<dbReference type="InterPro" id="IPR050061">
    <property type="entry name" value="MurCDEF_pg_biosynth"/>
</dbReference>
<evidence type="ECO:0000256" key="2">
    <source>
        <dbReference type="ARBA" id="ARBA00022618"/>
    </source>
</evidence>
<keyword evidence="5" id="KW-0133">Cell shape</keyword>
<evidence type="ECO:0000256" key="3">
    <source>
        <dbReference type="ARBA" id="ARBA00022741"/>
    </source>
</evidence>
<keyword evidence="7" id="KW-0131">Cell cycle</keyword>
<dbReference type="GO" id="GO:0008360">
    <property type="term" value="P:regulation of cell shape"/>
    <property type="evidence" value="ECO:0007669"/>
    <property type="project" value="UniProtKB-KW"/>
</dbReference>
<keyword evidence="1 12" id="KW-0436">Ligase</keyword>
<dbReference type="GO" id="GO:0009252">
    <property type="term" value="P:peptidoglycan biosynthetic process"/>
    <property type="evidence" value="ECO:0007669"/>
    <property type="project" value="UniProtKB-KW"/>
</dbReference>